<proteinExistence type="predicted"/>
<reference evidence="1 2" key="1">
    <citation type="submission" date="2023-11" db="EMBL/GenBank/DDBJ databases">
        <authorList>
            <person name="Okamura Y."/>
        </authorList>
    </citation>
    <scope>NUCLEOTIDE SEQUENCE [LARGE SCALE GENOMIC DNA]</scope>
</reference>
<evidence type="ECO:0008006" key="3">
    <source>
        <dbReference type="Google" id="ProtNLM"/>
    </source>
</evidence>
<organism evidence="1 2">
    <name type="scientific">Leptosia nina</name>
    <dbReference type="NCBI Taxonomy" id="320188"/>
    <lineage>
        <taxon>Eukaryota</taxon>
        <taxon>Metazoa</taxon>
        <taxon>Ecdysozoa</taxon>
        <taxon>Arthropoda</taxon>
        <taxon>Hexapoda</taxon>
        <taxon>Insecta</taxon>
        <taxon>Pterygota</taxon>
        <taxon>Neoptera</taxon>
        <taxon>Endopterygota</taxon>
        <taxon>Lepidoptera</taxon>
        <taxon>Glossata</taxon>
        <taxon>Ditrysia</taxon>
        <taxon>Papilionoidea</taxon>
        <taxon>Pieridae</taxon>
        <taxon>Pierinae</taxon>
        <taxon>Leptosia</taxon>
    </lineage>
</organism>
<dbReference type="AlphaFoldDB" id="A0AAV1JYF1"/>
<comment type="caution">
    <text evidence="1">The sequence shown here is derived from an EMBL/GenBank/DDBJ whole genome shotgun (WGS) entry which is preliminary data.</text>
</comment>
<evidence type="ECO:0000313" key="1">
    <source>
        <dbReference type="EMBL" id="CAK1553173.1"/>
    </source>
</evidence>
<dbReference type="Proteomes" id="UP001497472">
    <property type="component" value="Unassembled WGS sequence"/>
</dbReference>
<gene>
    <name evidence="1" type="ORF">LNINA_LOCUS12187</name>
</gene>
<evidence type="ECO:0000313" key="2">
    <source>
        <dbReference type="Proteomes" id="UP001497472"/>
    </source>
</evidence>
<keyword evidence="2" id="KW-1185">Reference proteome</keyword>
<protein>
    <recommendedName>
        <fullName evidence="3">Reverse transcriptase</fullName>
    </recommendedName>
</protein>
<accession>A0AAV1JYF1</accession>
<sequence>MGDCIVNSTCYQFANDTCLVIGDRNPQTALDLLQSDLNALAKWCHDAGLVINTSKTKLLVIKSPYVKRLPIKDLVAHAHSCLHAGSTAACSCPGIETVDRQTYLGLVIDSKFLWSDHIERVCIKLRQFMANITILNNRIPFKFS</sequence>
<dbReference type="EMBL" id="CAVLEF010000215">
    <property type="protein sequence ID" value="CAK1553173.1"/>
    <property type="molecule type" value="Genomic_DNA"/>
</dbReference>
<name>A0AAV1JYF1_9NEOP</name>